<evidence type="ECO:0000313" key="1">
    <source>
        <dbReference type="EMBL" id="GAA3581528.1"/>
    </source>
</evidence>
<comment type="caution">
    <text evidence="1">The sequence shown here is derived from an EMBL/GenBank/DDBJ whole genome shotgun (WGS) entry which is preliminary data.</text>
</comment>
<organism evidence="1 2">
    <name type="scientific">Streptomyces osmaniensis</name>
    <dbReference type="NCBI Taxonomy" id="593134"/>
    <lineage>
        <taxon>Bacteria</taxon>
        <taxon>Bacillati</taxon>
        <taxon>Actinomycetota</taxon>
        <taxon>Actinomycetes</taxon>
        <taxon>Kitasatosporales</taxon>
        <taxon>Streptomycetaceae</taxon>
        <taxon>Streptomyces</taxon>
    </lineage>
</organism>
<proteinExistence type="predicted"/>
<sequence>MSEEPTVFRCHVVAENAEALREFVHETRPDVGCRAVARGSRAGVGLDLYFRQDQLDRARAARSAPRVDITAIENVTDNWLARKEEVGAGDRFADRDAVPHGLGRKE</sequence>
<dbReference type="Proteomes" id="UP001500707">
    <property type="component" value="Unassembled WGS sequence"/>
</dbReference>
<protein>
    <submittedName>
        <fullName evidence="1">Uncharacterized protein</fullName>
    </submittedName>
</protein>
<accession>A0ABP6YFL2</accession>
<dbReference type="EMBL" id="BAABCE010000018">
    <property type="protein sequence ID" value="GAA3581528.1"/>
    <property type="molecule type" value="Genomic_DNA"/>
</dbReference>
<evidence type="ECO:0000313" key="2">
    <source>
        <dbReference type="Proteomes" id="UP001500707"/>
    </source>
</evidence>
<gene>
    <name evidence="1" type="ORF">GCM10022295_73420</name>
</gene>
<name>A0ABP6YFL2_9ACTN</name>
<reference evidence="2" key="1">
    <citation type="journal article" date="2019" name="Int. J. Syst. Evol. Microbiol.">
        <title>The Global Catalogue of Microorganisms (GCM) 10K type strain sequencing project: providing services to taxonomists for standard genome sequencing and annotation.</title>
        <authorList>
            <consortium name="The Broad Institute Genomics Platform"/>
            <consortium name="The Broad Institute Genome Sequencing Center for Infectious Disease"/>
            <person name="Wu L."/>
            <person name="Ma J."/>
        </authorList>
    </citation>
    <scope>NUCLEOTIDE SEQUENCE [LARGE SCALE GENOMIC DNA]</scope>
    <source>
        <strain evidence="2">JCM 17656</strain>
    </source>
</reference>
<dbReference type="RefSeq" id="WP_346185379.1">
    <property type="nucleotide sequence ID" value="NZ_BAABCE010000018.1"/>
</dbReference>
<keyword evidence="2" id="KW-1185">Reference proteome</keyword>